<evidence type="ECO:0000256" key="4">
    <source>
        <dbReference type="ARBA" id="ARBA00022989"/>
    </source>
</evidence>
<dbReference type="GO" id="GO:0015267">
    <property type="term" value="F:channel activity"/>
    <property type="evidence" value="ECO:0007669"/>
    <property type="project" value="InterPro"/>
</dbReference>
<evidence type="ECO:0000256" key="5">
    <source>
        <dbReference type="ARBA" id="ARBA00023136"/>
    </source>
</evidence>
<dbReference type="InterPro" id="IPR023271">
    <property type="entry name" value="Aquaporin-like"/>
</dbReference>
<sequence length="245" mass="26278">MAEISESTGSLYSTALNIKDDDGLTISSQSLEFIHFTQKLIAEFMGTYLLLFAGFAAGAVNKDMEEVLTFPGVAILWGLDVMVMVPAYITVQLLASTLASATLVLIFGREKDHFVGTLPTGSNMQSLEVEFIITFYLMFAVCGVGTDDRAKGELAGLTLGATVTINSLFAGPISGASMNPARSLGPAMVFSYYKGIWIYIVGPITGAIAGAWFYDVIRLTDKLCHGIIRNKSFLGRSANVTPSDQ</sequence>
<organism evidence="8 9">
    <name type="scientific">Olea europaea subsp. europaea</name>
    <dbReference type="NCBI Taxonomy" id="158383"/>
    <lineage>
        <taxon>Eukaryota</taxon>
        <taxon>Viridiplantae</taxon>
        <taxon>Streptophyta</taxon>
        <taxon>Embryophyta</taxon>
        <taxon>Tracheophyta</taxon>
        <taxon>Spermatophyta</taxon>
        <taxon>Magnoliopsida</taxon>
        <taxon>eudicotyledons</taxon>
        <taxon>Gunneridae</taxon>
        <taxon>Pentapetalae</taxon>
        <taxon>asterids</taxon>
        <taxon>lamiids</taxon>
        <taxon>Lamiales</taxon>
        <taxon>Oleaceae</taxon>
        <taxon>Oleeae</taxon>
        <taxon>Olea</taxon>
    </lineage>
</organism>
<dbReference type="AlphaFoldDB" id="A0A8S0U2Z5"/>
<comment type="similarity">
    <text evidence="6">Belongs to the MIP/aquaporin (TC 1.A.8) family.</text>
</comment>
<dbReference type="GO" id="GO:0016020">
    <property type="term" value="C:membrane"/>
    <property type="evidence" value="ECO:0007669"/>
    <property type="project" value="UniProtKB-SubCell"/>
</dbReference>
<dbReference type="EMBL" id="CACTIH010007344">
    <property type="protein sequence ID" value="CAA3010487.1"/>
    <property type="molecule type" value="Genomic_DNA"/>
</dbReference>
<dbReference type="PANTHER" id="PTHR45724:SF13">
    <property type="entry name" value="AQUAPORIN NIP1-1-RELATED"/>
    <property type="match status" value="1"/>
</dbReference>
<comment type="caution">
    <text evidence="8">The sequence shown here is derived from an EMBL/GenBank/DDBJ whole genome shotgun (WGS) entry which is preliminary data.</text>
</comment>
<dbReference type="OrthoDB" id="906236at2759"/>
<dbReference type="InterPro" id="IPR000425">
    <property type="entry name" value="MIP"/>
</dbReference>
<dbReference type="Gene3D" id="1.20.1080.10">
    <property type="entry name" value="Glycerol uptake facilitator protein"/>
    <property type="match status" value="2"/>
</dbReference>
<keyword evidence="3 6" id="KW-0812">Transmembrane</keyword>
<evidence type="ECO:0000256" key="7">
    <source>
        <dbReference type="SAM" id="Phobius"/>
    </source>
</evidence>
<protein>
    <submittedName>
        <fullName evidence="8">Aquaporin NIP1-1-like</fullName>
    </submittedName>
</protein>
<keyword evidence="5 7" id="KW-0472">Membrane</keyword>
<dbReference type="Pfam" id="PF00230">
    <property type="entry name" value="MIP"/>
    <property type="match status" value="1"/>
</dbReference>
<feature type="transmembrane region" description="Helical" evidence="7">
    <location>
        <begin position="40"/>
        <end position="60"/>
    </location>
</feature>
<dbReference type="SUPFAM" id="SSF81338">
    <property type="entry name" value="Aquaporin-like"/>
    <property type="match status" value="1"/>
</dbReference>
<evidence type="ECO:0000256" key="6">
    <source>
        <dbReference type="RuleBase" id="RU000477"/>
    </source>
</evidence>
<dbReference type="InterPro" id="IPR034294">
    <property type="entry name" value="Aquaporin_transptr"/>
</dbReference>
<name>A0A8S0U2Z5_OLEEU</name>
<reference evidence="8 9" key="1">
    <citation type="submission" date="2019-12" db="EMBL/GenBank/DDBJ databases">
        <authorList>
            <person name="Alioto T."/>
            <person name="Alioto T."/>
            <person name="Gomez Garrido J."/>
        </authorList>
    </citation>
    <scope>NUCLEOTIDE SEQUENCE [LARGE SCALE GENOMIC DNA]</scope>
</reference>
<feature type="transmembrane region" description="Helical" evidence="7">
    <location>
        <begin position="157"/>
        <end position="176"/>
    </location>
</feature>
<keyword evidence="4 7" id="KW-1133">Transmembrane helix</keyword>
<comment type="subcellular location">
    <subcellularLocation>
        <location evidence="1">Membrane</location>
        <topology evidence="1">Multi-pass membrane protein</topology>
    </subcellularLocation>
</comment>
<feature type="transmembrane region" description="Helical" evidence="7">
    <location>
        <begin position="196"/>
        <end position="214"/>
    </location>
</feature>
<evidence type="ECO:0000256" key="1">
    <source>
        <dbReference type="ARBA" id="ARBA00004141"/>
    </source>
</evidence>
<feature type="transmembrane region" description="Helical" evidence="7">
    <location>
        <begin position="127"/>
        <end position="145"/>
    </location>
</feature>
<gene>
    <name evidence="8" type="ORF">OLEA9_A017602</name>
</gene>
<evidence type="ECO:0000313" key="9">
    <source>
        <dbReference type="Proteomes" id="UP000594638"/>
    </source>
</evidence>
<evidence type="ECO:0000256" key="2">
    <source>
        <dbReference type="ARBA" id="ARBA00022448"/>
    </source>
</evidence>
<keyword evidence="2 6" id="KW-0813">Transport</keyword>
<proteinExistence type="inferred from homology"/>
<dbReference type="PRINTS" id="PR00783">
    <property type="entry name" value="MINTRINSICP"/>
</dbReference>
<evidence type="ECO:0000313" key="8">
    <source>
        <dbReference type="EMBL" id="CAA3010487.1"/>
    </source>
</evidence>
<dbReference type="Gramene" id="OE9A017602T1">
    <property type="protein sequence ID" value="OE9A017602C1"/>
    <property type="gene ID" value="OE9A017602"/>
</dbReference>
<dbReference type="PANTHER" id="PTHR45724">
    <property type="entry name" value="AQUAPORIN NIP2-1"/>
    <property type="match status" value="1"/>
</dbReference>
<evidence type="ECO:0000256" key="3">
    <source>
        <dbReference type="ARBA" id="ARBA00022692"/>
    </source>
</evidence>
<keyword evidence="9" id="KW-1185">Reference proteome</keyword>
<dbReference type="Proteomes" id="UP000594638">
    <property type="component" value="Unassembled WGS sequence"/>
</dbReference>
<accession>A0A8S0U2Z5</accession>